<protein>
    <submittedName>
        <fullName evidence="1">Uncharacterized protein</fullName>
    </submittedName>
</protein>
<name>A0ABM8ZMU9_9VIBR</name>
<evidence type="ECO:0000313" key="2">
    <source>
        <dbReference type="Proteomes" id="UP000838160"/>
    </source>
</evidence>
<dbReference type="EMBL" id="CAKLCM010000003">
    <property type="protein sequence ID" value="CAH0529844.1"/>
    <property type="molecule type" value="Genomic_DNA"/>
</dbReference>
<organism evidence="1 2">
    <name type="scientific">Vibrio hippocampi</name>
    <dbReference type="NCBI Taxonomy" id="654686"/>
    <lineage>
        <taxon>Bacteria</taxon>
        <taxon>Pseudomonadati</taxon>
        <taxon>Pseudomonadota</taxon>
        <taxon>Gammaproteobacteria</taxon>
        <taxon>Vibrionales</taxon>
        <taxon>Vibrionaceae</taxon>
        <taxon>Vibrio</taxon>
    </lineage>
</organism>
<accession>A0ABM8ZMU9</accession>
<dbReference type="Proteomes" id="UP000838160">
    <property type="component" value="Unassembled WGS sequence"/>
</dbReference>
<reference evidence="1" key="1">
    <citation type="submission" date="2021-12" db="EMBL/GenBank/DDBJ databases">
        <authorList>
            <person name="Rodrigo-Torres L."/>
            <person name="Arahal R. D."/>
            <person name="Lucena T."/>
        </authorList>
    </citation>
    <scope>NUCLEOTIDE SEQUENCE</scope>
    <source>
        <strain evidence="1">CECT 8226</strain>
    </source>
</reference>
<evidence type="ECO:0000313" key="1">
    <source>
        <dbReference type="EMBL" id="CAH0529844.1"/>
    </source>
</evidence>
<comment type="caution">
    <text evidence="1">The sequence shown here is derived from an EMBL/GenBank/DDBJ whole genome shotgun (WGS) entry which is preliminary data.</text>
</comment>
<proteinExistence type="predicted"/>
<sequence>MNELAVMFSLKLALNQGFLCMVVKYSAFCLQPAD</sequence>
<gene>
    <name evidence="1" type="ORF">VHP8226_03600</name>
</gene>
<keyword evidence="2" id="KW-1185">Reference proteome</keyword>